<dbReference type="RefSeq" id="WP_167444844.1">
    <property type="nucleotide sequence ID" value="NZ_CP134502.1"/>
</dbReference>
<gene>
    <name evidence="2" type="ORF">NCTC7582_04963</name>
</gene>
<organism evidence="2 3">
    <name type="scientific">Lysinibacillus capsici</name>
    <dbReference type="NCBI Taxonomy" id="2115968"/>
    <lineage>
        <taxon>Bacteria</taxon>
        <taxon>Bacillati</taxon>
        <taxon>Bacillota</taxon>
        <taxon>Bacilli</taxon>
        <taxon>Bacillales</taxon>
        <taxon>Bacillaceae</taxon>
        <taxon>Lysinibacillus</taxon>
    </lineage>
</organism>
<protein>
    <submittedName>
        <fullName evidence="2">Uncharacterized protein</fullName>
    </submittedName>
</protein>
<feature type="coiled-coil region" evidence="1">
    <location>
        <begin position="20"/>
        <end position="47"/>
    </location>
</feature>
<proteinExistence type="predicted"/>
<reference evidence="2 3" key="1">
    <citation type="submission" date="2018-06" db="EMBL/GenBank/DDBJ databases">
        <authorList>
            <consortium name="Pathogen Informatics"/>
            <person name="Doyle S."/>
        </authorList>
    </citation>
    <scope>NUCLEOTIDE SEQUENCE [LARGE SCALE GENOMIC DNA]</scope>
    <source>
        <strain evidence="2 3">NCTC7582</strain>
    </source>
</reference>
<dbReference type="AlphaFoldDB" id="A0A2X1A3Z1"/>
<evidence type="ECO:0000313" key="2">
    <source>
        <dbReference type="EMBL" id="SPU38989.1"/>
    </source>
</evidence>
<dbReference type="EMBL" id="UAQE01000004">
    <property type="protein sequence ID" value="SPU38989.1"/>
    <property type="molecule type" value="Genomic_DNA"/>
</dbReference>
<sequence>MELLVIILIFAGIFAIYDSIRRVNNSILEQTEELKKLREELKGKNKN</sequence>
<evidence type="ECO:0000256" key="1">
    <source>
        <dbReference type="SAM" id="Coils"/>
    </source>
</evidence>
<evidence type="ECO:0000313" key="3">
    <source>
        <dbReference type="Proteomes" id="UP000251431"/>
    </source>
</evidence>
<name>A0A2X1A3Z1_9BACI</name>
<accession>A0A2X1A3Z1</accession>
<dbReference type="Proteomes" id="UP000251431">
    <property type="component" value="Unassembled WGS sequence"/>
</dbReference>
<keyword evidence="1" id="KW-0175">Coiled coil</keyword>